<dbReference type="Proteomes" id="UP001500755">
    <property type="component" value="Unassembled WGS sequence"/>
</dbReference>
<keyword evidence="1" id="KW-0472">Membrane</keyword>
<organism evidence="2 3">
    <name type="scientific">Brevibacterium samyangense</name>
    <dbReference type="NCBI Taxonomy" id="366888"/>
    <lineage>
        <taxon>Bacteria</taxon>
        <taxon>Bacillati</taxon>
        <taxon>Actinomycetota</taxon>
        <taxon>Actinomycetes</taxon>
        <taxon>Micrococcales</taxon>
        <taxon>Brevibacteriaceae</taxon>
        <taxon>Brevibacterium</taxon>
    </lineage>
</organism>
<name>A0ABN2TIX8_9MICO</name>
<reference evidence="2 3" key="1">
    <citation type="journal article" date="2019" name="Int. J. Syst. Evol. Microbiol.">
        <title>The Global Catalogue of Microorganisms (GCM) 10K type strain sequencing project: providing services to taxonomists for standard genome sequencing and annotation.</title>
        <authorList>
            <consortium name="The Broad Institute Genomics Platform"/>
            <consortium name="The Broad Institute Genome Sequencing Center for Infectious Disease"/>
            <person name="Wu L."/>
            <person name="Ma J."/>
        </authorList>
    </citation>
    <scope>NUCLEOTIDE SEQUENCE [LARGE SCALE GENOMIC DNA]</scope>
    <source>
        <strain evidence="2 3">JCM 14546</strain>
    </source>
</reference>
<accession>A0ABN2TIX8</accession>
<sequence length="109" mass="12441">MFVGLPDHRRPVRTTTGFLVVDWILSARFRYLSWVLTTVGAGGWTVLLMLASFLPSDDPTAANSSGLFRLVLVLTFLFAVLSAIATVLLVIDRLKFPDVWRYEREQRRR</sequence>
<protein>
    <recommendedName>
        <fullName evidence="4">Transmembrane protein</fullName>
    </recommendedName>
</protein>
<dbReference type="EMBL" id="BAAANO010000020">
    <property type="protein sequence ID" value="GAA2011116.1"/>
    <property type="molecule type" value="Genomic_DNA"/>
</dbReference>
<evidence type="ECO:0000256" key="1">
    <source>
        <dbReference type="SAM" id="Phobius"/>
    </source>
</evidence>
<evidence type="ECO:0000313" key="3">
    <source>
        <dbReference type="Proteomes" id="UP001500755"/>
    </source>
</evidence>
<gene>
    <name evidence="2" type="ORF">GCM10009755_23050</name>
</gene>
<comment type="caution">
    <text evidence="2">The sequence shown here is derived from an EMBL/GenBank/DDBJ whole genome shotgun (WGS) entry which is preliminary data.</text>
</comment>
<keyword evidence="1" id="KW-0812">Transmembrane</keyword>
<keyword evidence="3" id="KW-1185">Reference proteome</keyword>
<keyword evidence="1" id="KW-1133">Transmembrane helix</keyword>
<feature type="transmembrane region" description="Helical" evidence="1">
    <location>
        <begin position="31"/>
        <end position="54"/>
    </location>
</feature>
<evidence type="ECO:0000313" key="2">
    <source>
        <dbReference type="EMBL" id="GAA2011116.1"/>
    </source>
</evidence>
<feature type="transmembrane region" description="Helical" evidence="1">
    <location>
        <begin position="66"/>
        <end position="91"/>
    </location>
</feature>
<proteinExistence type="predicted"/>
<evidence type="ECO:0008006" key="4">
    <source>
        <dbReference type="Google" id="ProtNLM"/>
    </source>
</evidence>